<evidence type="ECO:0000313" key="1">
    <source>
        <dbReference type="EMBL" id="ABQ19433.1"/>
    </source>
</evidence>
<sequence>MLYLHAVTKRSRRYRLPNQNSGGHFTQVRKNVAEKLTNWLMSSSS</sequence>
<dbReference type="AlphaFoldDB" id="A0A0H3AGB9"/>
<dbReference type="EMBL" id="CP000626">
    <property type="protein sequence ID" value="ABQ19433.1"/>
    <property type="molecule type" value="Genomic_DNA"/>
</dbReference>
<reference evidence="1 2" key="1">
    <citation type="submission" date="2007-03" db="EMBL/GenBank/DDBJ databases">
        <authorList>
            <person name="Heidelberg J."/>
        </authorList>
    </citation>
    <scope>NUCLEOTIDE SEQUENCE [LARGE SCALE GENOMIC DNA]</scope>
    <source>
        <strain evidence="2">ATCC 39541 / Classical Ogawa 395 / O395</strain>
    </source>
</reference>
<proteinExistence type="predicted"/>
<dbReference type="KEGG" id="vco:VC0395_0577"/>
<dbReference type="Proteomes" id="UP000000249">
    <property type="component" value="Chromosome 2"/>
</dbReference>
<name>A0A0H3AGB9_VIBC3</name>
<protein>
    <submittedName>
        <fullName evidence="1">Uncharacterized protein</fullName>
    </submittedName>
</protein>
<organism evidence="1 2">
    <name type="scientific">Vibrio cholerae serotype O1 (strain ATCC 39541 / Classical Ogawa 395 / O395)</name>
    <dbReference type="NCBI Taxonomy" id="345073"/>
    <lineage>
        <taxon>Bacteria</taxon>
        <taxon>Pseudomonadati</taxon>
        <taxon>Pseudomonadota</taxon>
        <taxon>Gammaproteobacteria</taxon>
        <taxon>Vibrionales</taxon>
        <taxon>Vibrionaceae</taxon>
        <taxon>Vibrio</taxon>
    </lineage>
</organism>
<evidence type="ECO:0000313" key="2">
    <source>
        <dbReference type="Proteomes" id="UP000000249"/>
    </source>
</evidence>
<gene>
    <name evidence="1" type="ordered locus">VC0395_0577</name>
</gene>
<accession>A0A0H3AGB9</accession>